<comment type="caution">
    <text evidence="3">The sequence shown here is derived from an EMBL/GenBank/DDBJ whole genome shotgun (WGS) entry which is preliminary data.</text>
</comment>
<sequence>MPDENQRDLPKQLAKQGDPKAIATAINHSLKPKGISADVMRENDCLHVMLEGEQVPNHQKALVSFIENGMKKLDIDSVHTVKIYGREFGDDLPAWEDQIILKDFPEESLDFEEELIPPVPQLAIDQDEEDYLNEDDIPEEVLPEDVIVSDEEAEYYDFDDESIDEEDIDDNIGVNYNPEEDDDLDDDLEAEPQPVQSDNKGKILLFVGLLILLAIAAVAGLHLSGIYPLPFLSGGDSESEEVETLTPETSEPPPTAETPAADPWAEAVRTAISAANLAQTAQSRTEWENVASQWRQASELMGQVPESSDNYQTAQQKVTEYQANREIALQRAAGAPQ</sequence>
<feature type="compositionally biased region" description="Acidic residues" evidence="1">
    <location>
        <begin position="178"/>
        <end position="190"/>
    </location>
</feature>
<feature type="region of interest" description="Disordered" evidence="1">
    <location>
        <begin position="235"/>
        <end position="262"/>
    </location>
</feature>
<dbReference type="EMBL" id="AUZM01000004">
    <property type="protein sequence ID" value="ERT09372.1"/>
    <property type="molecule type" value="Genomic_DNA"/>
</dbReference>
<evidence type="ECO:0000313" key="3">
    <source>
        <dbReference type="EMBL" id="ERT09372.1"/>
    </source>
</evidence>
<dbReference type="OrthoDB" id="490046at2"/>
<keyword evidence="4" id="KW-1185">Reference proteome</keyword>
<keyword evidence="2" id="KW-0812">Transmembrane</keyword>
<keyword evidence="2" id="KW-0472">Membrane</keyword>
<name>U7QQ35_9CYAN</name>
<evidence type="ECO:0000256" key="2">
    <source>
        <dbReference type="SAM" id="Phobius"/>
    </source>
</evidence>
<keyword evidence="2" id="KW-1133">Transmembrane helix</keyword>
<protein>
    <submittedName>
        <fullName evidence="3">Uncharacterized protein</fullName>
    </submittedName>
</protein>
<feature type="compositionally biased region" description="Acidic residues" evidence="1">
    <location>
        <begin position="159"/>
        <end position="170"/>
    </location>
</feature>
<evidence type="ECO:0000256" key="1">
    <source>
        <dbReference type="SAM" id="MobiDB-lite"/>
    </source>
</evidence>
<evidence type="ECO:0000313" key="4">
    <source>
        <dbReference type="Proteomes" id="UP000017127"/>
    </source>
</evidence>
<dbReference type="AlphaFoldDB" id="U7QQ35"/>
<dbReference type="RefSeq" id="WP_023064599.1">
    <property type="nucleotide sequence ID" value="NZ_AUZM01000004.1"/>
</dbReference>
<reference evidence="3 4" key="1">
    <citation type="journal article" date="2013" name="Front. Microbiol.">
        <title>Comparative genomic analyses of the cyanobacterium, Lyngbya aestuarii BL J, a powerful hydrogen producer.</title>
        <authorList>
            <person name="Kothari A."/>
            <person name="Vaughn M."/>
            <person name="Garcia-Pichel F."/>
        </authorList>
    </citation>
    <scope>NUCLEOTIDE SEQUENCE [LARGE SCALE GENOMIC DNA]</scope>
    <source>
        <strain evidence="3 4">BL J</strain>
    </source>
</reference>
<feature type="region of interest" description="Disordered" evidence="1">
    <location>
        <begin position="159"/>
        <end position="195"/>
    </location>
</feature>
<feature type="transmembrane region" description="Helical" evidence="2">
    <location>
        <begin position="203"/>
        <end position="223"/>
    </location>
</feature>
<proteinExistence type="predicted"/>
<gene>
    <name evidence="3" type="ORF">M595_0627</name>
</gene>
<dbReference type="Proteomes" id="UP000017127">
    <property type="component" value="Unassembled WGS sequence"/>
</dbReference>
<organism evidence="3 4">
    <name type="scientific">Lyngbya aestuarii BL J</name>
    <dbReference type="NCBI Taxonomy" id="1348334"/>
    <lineage>
        <taxon>Bacteria</taxon>
        <taxon>Bacillati</taxon>
        <taxon>Cyanobacteriota</taxon>
        <taxon>Cyanophyceae</taxon>
        <taxon>Oscillatoriophycideae</taxon>
        <taxon>Oscillatoriales</taxon>
        <taxon>Microcoleaceae</taxon>
        <taxon>Lyngbya</taxon>
    </lineage>
</organism>
<accession>U7QQ35</accession>